<dbReference type="PANTHER" id="PTHR16216">
    <property type="entry name" value="DYNEIN ASSEMBLY FACTOR 5, AXONEMAL"/>
    <property type="match status" value="1"/>
</dbReference>
<dbReference type="GO" id="GO:0045505">
    <property type="term" value="F:dynein intermediate chain binding"/>
    <property type="evidence" value="ECO:0007669"/>
    <property type="project" value="TreeGrafter"/>
</dbReference>
<dbReference type="InterPro" id="IPR056497">
    <property type="entry name" value="HEAT_DAAF5"/>
</dbReference>
<dbReference type="Pfam" id="PF25757">
    <property type="entry name" value="TPR_DNAAF5"/>
    <property type="match status" value="1"/>
</dbReference>
<gene>
    <name evidence="3" type="primary">HEATR2</name>
    <name evidence="3" type="ORF">HK099_007929</name>
</gene>
<dbReference type="GO" id="GO:0036159">
    <property type="term" value="P:inner dynein arm assembly"/>
    <property type="evidence" value="ECO:0007669"/>
    <property type="project" value="TreeGrafter"/>
</dbReference>
<name>A0AAD5TVW6_9FUNG</name>
<dbReference type="Gene3D" id="1.25.10.10">
    <property type="entry name" value="Leucine-rich Repeat Variant"/>
    <property type="match status" value="3"/>
</dbReference>
<organism evidence="3 4">
    <name type="scientific">Clydaea vesicula</name>
    <dbReference type="NCBI Taxonomy" id="447962"/>
    <lineage>
        <taxon>Eukaryota</taxon>
        <taxon>Fungi</taxon>
        <taxon>Fungi incertae sedis</taxon>
        <taxon>Chytridiomycota</taxon>
        <taxon>Chytridiomycota incertae sedis</taxon>
        <taxon>Chytridiomycetes</taxon>
        <taxon>Lobulomycetales</taxon>
        <taxon>Lobulomycetaceae</taxon>
        <taxon>Clydaea</taxon>
    </lineage>
</organism>
<keyword evidence="4" id="KW-1185">Reference proteome</keyword>
<dbReference type="GO" id="GO:0003341">
    <property type="term" value="P:cilium movement"/>
    <property type="evidence" value="ECO:0007669"/>
    <property type="project" value="TreeGrafter"/>
</dbReference>
<evidence type="ECO:0000259" key="2">
    <source>
        <dbReference type="Pfam" id="PF25757"/>
    </source>
</evidence>
<evidence type="ECO:0000259" key="1">
    <source>
        <dbReference type="Pfam" id="PF24573"/>
    </source>
</evidence>
<proteinExistence type="predicted"/>
<evidence type="ECO:0000313" key="3">
    <source>
        <dbReference type="EMBL" id="KAJ3211767.1"/>
    </source>
</evidence>
<protein>
    <submittedName>
        <fullName evidence="3">HEAT repeat-containing protein 2</fullName>
    </submittedName>
</protein>
<dbReference type="InterPro" id="IPR052623">
    <property type="entry name" value="DAAF5"/>
</dbReference>
<dbReference type="AlphaFoldDB" id="A0AAD5TVW6"/>
<feature type="domain" description="Dynein axonemal assembly factor 5 TPR repeats" evidence="2">
    <location>
        <begin position="38"/>
        <end position="313"/>
    </location>
</feature>
<dbReference type="InterPro" id="IPR016024">
    <property type="entry name" value="ARM-type_fold"/>
</dbReference>
<dbReference type="EMBL" id="JADGJW010000815">
    <property type="protein sequence ID" value="KAJ3211767.1"/>
    <property type="molecule type" value="Genomic_DNA"/>
</dbReference>
<dbReference type="InterPro" id="IPR057978">
    <property type="entry name" value="TPR_DAAF5"/>
</dbReference>
<feature type="domain" description="Dynein axonemal assembly factor 5 HEAT-repeat" evidence="1">
    <location>
        <begin position="324"/>
        <end position="506"/>
    </location>
</feature>
<dbReference type="InterPro" id="IPR011989">
    <property type="entry name" value="ARM-like"/>
</dbReference>
<dbReference type="GO" id="GO:0036158">
    <property type="term" value="P:outer dynein arm assembly"/>
    <property type="evidence" value="ECO:0007669"/>
    <property type="project" value="TreeGrafter"/>
</dbReference>
<comment type="caution">
    <text evidence="3">The sequence shown here is derived from an EMBL/GenBank/DDBJ whole genome shotgun (WGS) entry which is preliminary data.</text>
</comment>
<dbReference type="PANTHER" id="PTHR16216:SF2">
    <property type="entry name" value="DYNEIN AXONEMAL ASSEMBLY FACTOR 5"/>
    <property type="match status" value="1"/>
</dbReference>
<evidence type="ECO:0000313" key="4">
    <source>
        <dbReference type="Proteomes" id="UP001211065"/>
    </source>
</evidence>
<reference evidence="3" key="1">
    <citation type="submission" date="2020-05" db="EMBL/GenBank/DDBJ databases">
        <title>Phylogenomic resolution of chytrid fungi.</title>
        <authorList>
            <person name="Stajich J.E."/>
            <person name="Amses K."/>
            <person name="Simmons R."/>
            <person name="Seto K."/>
            <person name="Myers J."/>
            <person name="Bonds A."/>
            <person name="Quandt C.A."/>
            <person name="Barry K."/>
            <person name="Liu P."/>
            <person name="Grigoriev I."/>
            <person name="Longcore J.E."/>
            <person name="James T.Y."/>
        </authorList>
    </citation>
    <scope>NUCLEOTIDE SEQUENCE</scope>
    <source>
        <strain evidence="3">JEL0476</strain>
    </source>
</reference>
<sequence length="903" mass="101713">MMAQVEADQSLNQQETEFLEEITQKLQRDLNILQEKGTDRTSKRKALERVKKESEKVLPKPKVASSLLKSTLIKPLLILFFDKIEKCRDLSISTFFNLANVVPDPENFLAYIIPSLVDRLSGTEILEESEEIRLNLIVGLNDLVNKCQVKISPFIEEISKIVTKTLNDPFPEESCNLVQSMAKQSPQSFAFISASVSKALIPTLIHRHSGVRTVGLKALKDALIVDPAGLDDVLDTLWNLIHDKAPSVRQTLYTCIFEVQMKLMDRWSLAYKILPLLLAGCSDELPNLVDICQNYMIEVGKLYEVEWEDRVKEELQVVPLAGQQLDRPRIGSKHILRENTQKILNKLLELMQDWNVDVRLKSSRILNSFLWYVEECITGYVGTILPILCKICSNDDSAVVIAAIKIGQSLGKYVNPNVYLEQILFFAKNGSGGSTPYRVGSLKVLQSLIEGSSAEFFCSKTSENIRTNVVQLTETLNDKELGGSDNNIILTEVVGCLLATVSKLSEATKTEMEIVDVKSNKNDEEYHIFLLLIRLISIDGDEKYPEWSSICGKASKALELLANSLKLSSVTDVYTLFMNRILDWYALGVSNWSQYNSERKEFESVVKGCGPFIGKNPETLSTVIKIICCLTEPEKEVIVKERVMRLVLYLLQNSKETINSASLLYSFSFVLLKAILSNSVWRAGKKIATLRGISIDCLFALSKGDEEKEGYVGFVAISDLVQQLDENDTEKTFFRTQVIPNLINCLDDDLSSTRVATLNVISIFLNTKAFTSVAEYKILYPELVKRLDDAQDSIRILAADTLTNFVISLNKFTSLIQNQDLNLNNEKKYVELKLDDVHFESLIKSTTVHLDDMNNEVQNAVLKVLIALAKSVCCDNNLIKDHLELVGNKHRSQVYINQIKNLL</sequence>
<dbReference type="GO" id="GO:0005737">
    <property type="term" value="C:cytoplasm"/>
    <property type="evidence" value="ECO:0007669"/>
    <property type="project" value="TreeGrafter"/>
</dbReference>
<dbReference type="Pfam" id="PF24573">
    <property type="entry name" value="HEAT_DAAF5"/>
    <property type="match status" value="1"/>
</dbReference>
<dbReference type="SUPFAM" id="SSF48371">
    <property type="entry name" value="ARM repeat"/>
    <property type="match status" value="2"/>
</dbReference>
<dbReference type="Proteomes" id="UP001211065">
    <property type="component" value="Unassembled WGS sequence"/>
</dbReference>
<accession>A0AAD5TVW6</accession>